<dbReference type="PANTHER" id="PTHR42886">
    <property type="entry name" value="RE40534P-RELATED"/>
    <property type="match status" value="1"/>
</dbReference>
<dbReference type="GO" id="GO:0055088">
    <property type="term" value="P:lipid homeostasis"/>
    <property type="evidence" value="ECO:0007669"/>
    <property type="project" value="TreeGrafter"/>
</dbReference>
<dbReference type="InterPro" id="IPR029058">
    <property type="entry name" value="AB_hydrolase_fold"/>
</dbReference>
<dbReference type="GO" id="GO:0006654">
    <property type="term" value="P:phosphatidic acid biosynthetic process"/>
    <property type="evidence" value="ECO:0007669"/>
    <property type="project" value="TreeGrafter"/>
</dbReference>
<sequence>MKETIVFVHGMSHGAWCWEENFVPYFQELGYECIALNLPGHETPGSTQRISYSVNDYVQALHQAVAKLDQPPIIIGHSMGGMILQRFLKTRRCKKAILISSVPPSGVLRASLRALFRYPGLIPYLLQLNLLGGFKKYPQLMFNGTSHFASFMCAESFLAYLGLFIPVFHRSTVPMLVVGGSTDGLITVKEFEQTSKHYNAKLEIIEGGSHDLMLDEDFEKSAKVIKEWLGIPHFK</sequence>
<reference evidence="2 3" key="1">
    <citation type="submission" date="2019-02" db="EMBL/GenBank/DDBJ databases">
        <title>Genome of a new Bacteroidetes strain.</title>
        <authorList>
            <person name="Pitt A."/>
        </authorList>
    </citation>
    <scope>NUCLEOTIDE SEQUENCE [LARGE SCALE GENOMIC DNA]</scope>
    <source>
        <strain evidence="2 3">103A-SOEBACH</strain>
    </source>
</reference>
<dbReference type="EMBL" id="SEWY01000002">
    <property type="protein sequence ID" value="TBH74485.1"/>
    <property type="molecule type" value="Genomic_DNA"/>
</dbReference>
<organism evidence="2 3">
    <name type="scientific">Aquirufa antheringensis</name>
    <dbReference type="NCBI Taxonomy" id="2516559"/>
    <lineage>
        <taxon>Bacteria</taxon>
        <taxon>Pseudomonadati</taxon>
        <taxon>Bacteroidota</taxon>
        <taxon>Cytophagia</taxon>
        <taxon>Cytophagales</taxon>
        <taxon>Flectobacillaceae</taxon>
        <taxon>Aquirufa</taxon>
    </lineage>
</organism>
<feature type="domain" description="AB hydrolase-1" evidence="1">
    <location>
        <begin position="5"/>
        <end position="217"/>
    </location>
</feature>
<dbReference type="Proteomes" id="UP000293583">
    <property type="component" value="Unassembled WGS sequence"/>
</dbReference>
<gene>
    <name evidence="2" type="ORF">EWU20_04900</name>
</gene>
<evidence type="ECO:0000259" key="1">
    <source>
        <dbReference type="Pfam" id="PF12697"/>
    </source>
</evidence>
<evidence type="ECO:0000313" key="2">
    <source>
        <dbReference type="EMBL" id="TBH74485.1"/>
    </source>
</evidence>
<dbReference type="GO" id="GO:0052689">
    <property type="term" value="F:carboxylic ester hydrolase activity"/>
    <property type="evidence" value="ECO:0007669"/>
    <property type="project" value="TreeGrafter"/>
</dbReference>
<dbReference type="RefSeq" id="WP_130922938.1">
    <property type="nucleotide sequence ID" value="NZ_JAANOL010000002.1"/>
</dbReference>
<dbReference type="OrthoDB" id="9814966at2"/>
<evidence type="ECO:0000313" key="3">
    <source>
        <dbReference type="Proteomes" id="UP000293583"/>
    </source>
</evidence>
<dbReference type="InterPro" id="IPR000073">
    <property type="entry name" value="AB_hydrolase_1"/>
</dbReference>
<protein>
    <submittedName>
        <fullName evidence="2">Alpha/beta hydrolase</fullName>
    </submittedName>
</protein>
<dbReference type="GO" id="GO:0042171">
    <property type="term" value="F:lysophosphatidic acid acyltransferase activity"/>
    <property type="evidence" value="ECO:0007669"/>
    <property type="project" value="TreeGrafter"/>
</dbReference>
<dbReference type="Gene3D" id="3.40.50.1820">
    <property type="entry name" value="alpha/beta hydrolase"/>
    <property type="match status" value="1"/>
</dbReference>
<keyword evidence="2" id="KW-0378">Hydrolase</keyword>
<name>A0A4V2IW34_9BACT</name>
<proteinExistence type="predicted"/>
<keyword evidence="3" id="KW-1185">Reference proteome</keyword>
<dbReference type="SUPFAM" id="SSF53474">
    <property type="entry name" value="alpha/beta-Hydrolases"/>
    <property type="match status" value="1"/>
</dbReference>
<accession>A0A4V2IW34</accession>
<comment type="caution">
    <text evidence="2">The sequence shown here is derived from an EMBL/GenBank/DDBJ whole genome shotgun (WGS) entry which is preliminary data.</text>
</comment>
<dbReference type="Pfam" id="PF12697">
    <property type="entry name" value="Abhydrolase_6"/>
    <property type="match status" value="1"/>
</dbReference>
<dbReference type="PANTHER" id="PTHR42886:SF42">
    <property type="entry name" value="ALPHA_BETA-HYDROLASES SUPERFAMILY PROTEIN"/>
    <property type="match status" value="1"/>
</dbReference>
<dbReference type="AlphaFoldDB" id="A0A4V2IW34"/>